<dbReference type="EMBL" id="JABEQG010000079">
    <property type="protein sequence ID" value="MBB2158369.1"/>
    <property type="molecule type" value="Genomic_DNA"/>
</dbReference>
<evidence type="ECO:0000259" key="1">
    <source>
        <dbReference type="Pfam" id="PF15523"/>
    </source>
</evidence>
<feature type="domain" description="Novel toxin 16" evidence="1">
    <location>
        <begin position="133"/>
        <end position="214"/>
    </location>
</feature>
<organism evidence="2 3">
    <name type="scientific">Gluconacetobacter diazotrophicus</name>
    <name type="common">Acetobacter diazotrophicus</name>
    <dbReference type="NCBI Taxonomy" id="33996"/>
    <lineage>
        <taxon>Bacteria</taxon>
        <taxon>Pseudomonadati</taxon>
        <taxon>Pseudomonadota</taxon>
        <taxon>Alphaproteobacteria</taxon>
        <taxon>Acetobacterales</taxon>
        <taxon>Acetobacteraceae</taxon>
        <taxon>Gluconacetobacter</taxon>
    </lineage>
</organism>
<accession>A0A7W4NII2</accession>
<evidence type="ECO:0000313" key="3">
    <source>
        <dbReference type="Proteomes" id="UP000550787"/>
    </source>
</evidence>
<gene>
    <name evidence="2" type="ORF">HLH33_19095</name>
</gene>
<comment type="caution">
    <text evidence="2">The sequence shown here is derived from an EMBL/GenBank/DDBJ whole genome shotgun (WGS) entry which is preliminary data.</text>
</comment>
<protein>
    <recommendedName>
        <fullName evidence="1">Novel toxin 16 domain-containing protein</fullName>
    </recommendedName>
</protein>
<sequence length="222" mass="22782">MATVIATTLVVRPAHASALSPWALLGTGAAAVAVGEVAVDMSAAIAAAVTVAAAGAAACAKQSCADPLLALIHRHPIIGRRVAAHEMKVYLARHPDAAGPLNVVANQTGLPPPAARQTDQDGLPLARSIPPPPGDCTESQQQQLQADVNDTCKTNAPGRCLAADSPATLQSKADGNRLCYLARAKINRTCFRGGDLGHRIAEIGARAALTRCEDLMGALRTP</sequence>
<name>A0A7W4NII2_GLUDI</name>
<dbReference type="RefSeq" id="WP_183116709.1">
    <property type="nucleotide sequence ID" value="NZ_JABEQG010000079.1"/>
</dbReference>
<evidence type="ECO:0000313" key="2">
    <source>
        <dbReference type="EMBL" id="MBB2158369.1"/>
    </source>
</evidence>
<proteinExistence type="predicted"/>
<dbReference type="InterPro" id="IPR029118">
    <property type="entry name" value="Ntox16"/>
</dbReference>
<reference evidence="2 3" key="1">
    <citation type="submission" date="2020-04" db="EMBL/GenBank/DDBJ databases">
        <title>Description of novel Gluconacetobacter.</title>
        <authorList>
            <person name="Sombolestani A."/>
        </authorList>
    </citation>
    <scope>NUCLEOTIDE SEQUENCE [LARGE SCALE GENOMIC DNA]</scope>
    <source>
        <strain evidence="2 3">LMG 7603</strain>
    </source>
</reference>
<dbReference type="AlphaFoldDB" id="A0A7W4NII2"/>
<dbReference type="Proteomes" id="UP000550787">
    <property type="component" value="Unassembled WGS sequence"/>
</dbReference>
<dbReference type="Pfam" id="PF15523">
    <property type="entry name" value="Ntox16"/>
    <property type="match status" value="1"/>
</dbReference>